<evidence type="ECO:0008006" key="7">
    <source>
        <dbReference type="Google" id="ProtNLM"/>
    </source>
</evidence>
<dbReference type="PANTHER" id="PTHR12128">
    <property type="entry name" value="DIHYDRODIPICOLINATE SYNTHASE"/>
    <property type="match status" value="1"/>
</dbReference>
<dbReference type="PIRSF" id="PIRSF001365">
    <property type="entry name" value="DHDPS"/>
    <property type="match status" value="1"/>
</dbReference>
<dbReference type="PRINTS" id="PR00146">
    <property type="entry name" value="DHPICSNTHASE"/>
</dbReference>
<dbReference type="AlphaFoldDB" id="Q93IK7"/>
<accession>Q93IK7</accession>
<evidence type="ECO:0000256" key="3">
    <source>
        <dbReference type="PIRNR" id="PIRNR001365"/>
    </source>
</evidence>
<comment type="similarity">
    <text evidence="1 3">Belongs to the DapA family.</text>
</comment>
<dbReference type="InterPro" id="IPR002220">
    <property type="entry name" value="DapA-like"/>
</dbReference>
<dbReference type="InterPro" id="IPR013785">
    <property type="entry name" value="Aldolase_TIM"/>
</dbReference>
<feature type="binding site" evidence="5">
    <location>
        <position position="47"/>
    </location>
    <ligand>
        <name>pyruvate</name>
        <dbReference type="ChEBI" id="CHEBI:15361"/>
    </ligand>
</feature>
<evidence type="ECO:0000256" key="1">
    <source>
        <dbReference type="ARBA" id="ARBA00007592"/>
    </source>
</evidence>
<evidence type="ECO:0000256" key="5">
    <source>
        <dbReference type="PIRSR" id="PIRSR001365-2"/>
    </source>
</evidence>
<keyword evidence="2 3" id="KW-0456">Lyase</keyword>
<dbReference type="GO" id="GO:0005829">
    <property type="term" value="C:cytosol"/>
    <property type="evidence" value="ECO:0007669"/>
    <property type="project" value="TreeGrafter"/>
</dbReference>
<dbReference type="Gene3D" id="3.20.20.70">
    <property type="entry name" value="Aldolase class I"/>
    <property type="match status" value="1"/>
</dbReference>
<evidence type="ECO:0000313" key="6">
    <source>
        <dbReference type="EMBL" id="CAC40969.1"/>
    </source>
</evidence>
<organism evidence="6">
    <name type="scientific">Vibrio pommerensis</name>
    <dbReference type="NCBI Taxonomy" id="161725"/>
    <lineage>
        <taxon>Bacteria</taxon>
        <taxon>Pseudomonadati</taxon>
        <taxon>Pseudomonadota</taxon>
        <taxon>Gammaproteobacteria</taxon>
        <taxon>Vibrionales</taxon>
        <taxon>Vibrionaceae</taxon>
        <taxon>Vibrio</taxon>
    </lineage>
</organism>
<dbReference type="Pfam" id="PF00701">
    <property type="entry name" value="DHDPS"/>
    <property type="match status" value="1"/>
</dbReference>
<proteinExistence type="inferred from homology"/>
<feature type="active site" description="Schiff-base intermediate with substrate" evidence="4">
    <location>
        <position position="164"/>
    </location>
</feature>
<dbReference type="GO" id="GO:0008840">
    <property type="term" value="F:4-hydroxy-tetrahydrodipicolinate synthase activity"/>
    <property type="evidence" value="ECO:0007669"/>
    <property type="project" value="TreeGrafter"/>
</dbReference>
<reference evidence="6" key="1">
    <citation type="journal article" date="2003" name="FEMS Microbiol. Lett.">
        <title>Cloning and molecular characterization of a unique hemolysin gene of Vibrio pommerensis sp. nov.: development of a DNA probe for the detection of the hemolysin gene and its use in identification of related Vibrio spp. from the Baltic Sea.</title>
        <authorList>
            <person name="Jores J."/>
            <person name="Appel B."/>
            <person name="Lewin A."/>
        </authorList>
    </citation>
    <scope>NUCLEOTIDE SEQUENCE</scope>
    <source>
        <strain evidence="6">CH-291</strain>
    </source>
</reference>
<sequence length="295" mass="31793">MKLTGIIAYPITPFTKDGTQPDLNKLAHNIELLLQNGCDAIAPLGSTGESAYLSFAEWQQVAQHSVQVVAGCVPVIIGISELTTEQAIHKARFAEEIGADAIMVIPVSYWKLTDDEICGYYKAIAAEVSLPVMIYNNPATSGVDMSPELIVKMFRGIPQITMVKESTGDIQRMHKIHQLSSGELPFYNGSNPLALEALCAGASGWCTAAPNLLGMLPKELFSHIQAGDLQAAKENFYRQLPLLSFIVSGGLPKTVKAGLALKGVEVGQPPRKPLTAANEQEIATLSRLLKQILPE</sequence>
<dbReference type="EMBL" id="AJ314791">
    <property type="protein sequence ID" value="CAC40969.1"/>
    <property type="molecule type" value="Genomic_DNA"/>
</dbReference>
<feature type="active site" description="Proton donor/acceptor" evidence="4">
    <location>
        <position position="135"/>
    </location>
</feature>
<protein>
    <recommendedName>
        <fullName evidence="7">Dihydrodipicolinate synthase family protein</fullName>
    </recommendedName>
</protein>
<name>Q93IK7_9VIBR</name>
<dbReference type="SMART" id="SM01130">
    <property type="entry name" value="DHDPS"/>
    <property type="match status" value="1"/>
</dbReference>
<dbReference type="PANTHER" id="PTHR12128:SF66">
    <property type="entry name" value="4-HYDROXY-2-OXOGLUTARATE ALDOLASE, MITOCHONDRIAL"/>
    <property type="match status" value="1"/>
</dbReference>
<dbReference type="SUPFAM" id="SSF51569">
    <property type="entry name" value="Aldolase"/>
    <property type="match status" value="1"/>
</dbReference>
<dbReference type="CDD" id="cd00408">
    <property type="entry name" value="DHDPS-like"/>
    <property type="match status" value="1"/>
</dbReference>
<evidence type="ECO:0000256" key="4">
    <source>
        <dbReference type="PIRSR" id="PIRSR001365-1"/>
    </source>
</evidence>
<evidence type="ECO:0000256" key="2">
    <source>
        <dbReference type="ARBA" id="ARBA00023239"/>
    </source>
</evidence>